<evidence type="ECO:0000313" key="2">
    <source>
        <dbReference type="Proteomes" id="UP001058074"/>
    </source>
</evidence>
<keyword evidence="2" id="KW-1185">Reference proteome</keyword>
<reference evidence="1" key="1">
    <citation type="journal article" date="2025" name="Int. J. Syst. Evol. Microbiol.">
        <title>Inconstantimicrobium mannanitabidum sp. nov., a novel member of the family Clostridiaceae isolated from anoxic soil under the treatment of reductive soil disinfestation.</title>
        <authorList>
            <person name="Ueki A."/>
            <person name="Tonouchi A."/>
            <person name="Honma S."/>
            <person name="Kaku N."/>
            <person name="Ueki K."/>
        </authorList>
    </citation>
    <scope>NUCLEOTIDE SEQUENCE</scope>
    <source>
        <strain evidence="1">TW13</strain>
    </source>
</reference>
<gene>
    <name evidence="1" type="ORF">rsdtw13_26310</name>
</gene>
<dbReference type="Proteomes" id="UP001058074">
    <property type="component" value="Unassembled WGS sequence"/>
</dbReference>
<name>A0ACB5RDM4_9CLOT</name>
<protein>
    <submittedName>
        <fullName evidence="1">GNAT family N-acetyltransferase</fullName>
    </submittedName>
</protein>
<evidence type="ECO:0000313" key="1">
    <source>
        <dbReference type="EMBL" id="GKX67373.1"/>
    </source>
</evidence>
<comment type="caution">
    <text evidence="1">The sequence shown here is derived from an EMBL/GenBank/DDBJ whole genome shotgun (WGS) entry which is preliminary data.</text>
</comment>
<organism evidence="1 2">
    <name type="scientific">Inconstantimicrobium mannanitabidum</name>
    <dbReference type="NCBI Taxonomy" id="1604901"/>
    <lineage>
        <taxon>Bacteria</taxon>
        <taxon>Bacillati</taxon>
        <taxon>Bacillota</taxon>
        <taxon>Clostridia</taxon>
        <taxon>Eubacteriales</taxon>
        <taxon>Clostridiaceae</taxon>
        <taxon>Inconstantimicrobium</taxon>
    </lineage>
</organism>
<accession>A0ACB5RDM4</accession>
<proteinExistence type="predicted"/>
<sequence>MCEKVPKQFICLEEFISEKEYKQINELQDLCNINDKTNIKLELDRRVNMNRSSETRLNEINEFFYYVDEVLVAYIQISSLGNNIGEINGLIHPHWRNKGLFSRLLGFAAEECRNRKFTKLVLLSEAQSSYGVDFINIVGRKFAFLEYRMKLVKKVTFQHSGISLRKAEEFDLQEIQRQNILFFYDEYINNSFLQQEQEKQNTYMIELREQVIGKISIDYSDNSAYIFGVVILPNFRRKGYAKAALSKAIDLIKEKNINNIELDVECNNISALNLYKACGFEEKSVLLTKFPEKI</sequence>
<dbReference type="EMBL" id="BROD01000001">
    <property type="protein sequence ID" value="GKX67373.1"/>
    <property type="molecule type" value="Genomic_DNA"/>
</dbReference>